<dbReference type="Proteomes" id="UP000765509">
    <property type="component" value="Unassembled WGS sequence"/>
</dbReference>
<evidence type="ECO:0000313" key="2">
    <source>
        <dbReference type="Proteomes" id="UP000765509"/>
    </source>
</evidence>
<evidence type="ECO:0000313" key="1">
    <source>
        <dbReference type="EMBL" id="MBW0481759.1"/>
    </source>
</evidence>
<proteinExistence type="predicted"/>
<reference evidence="1" key="1">
    <citation type="submission" date="2021-03" db="EMBL/GenBank/DDBJ databases">
        <title>Draft genome sequence of rust myrtle Austropuccinia psidii MF-1, a brazilian biotype.</title>
        <authorList>
            <person name="Quecine M.C."/>
            <person name="Pachon D.M.R."/>
            <person name="Bonatelli M.L."/>
            <person name="Correr F.H."/>
            <person name="Franceschini L.M."/>
            <person name="Leite T.F."/>
            <person name="Margarido G.R.A."/>
            <person name="Almeida C.A."/>
            <person name="Ferrarezi J.A."/>
            <person name="Labate C.A."/>
        </authorList>
    </citation>
    <scope>NUCLEOTIDE SEQUENCE</scope>
    <source>
        <strain evidence="1">MF-1</strain>
    </source>
</reference>
<keyword evidence="2" id="KW-1185">Reference proteome</keyword>
<dbReference type="EMBL" id="AVOT02006507">
    <property type="protein sequence ID" value="MBW0481759.1"/>
    <property type="molecule type" value="Genomic_DNA"/>
</dbReference>
<organism evidence="1 2">
    <name type="scientific">Austropuccinia psidii MF-1</name>
    <dbReference type="NCBI Taxonomy" id="1389203"/>
    <lineage>
        <taxon>Eukaryota</taxon>
        <taxon>Fungi</taxon>
        <taxon>Dikarya</taxon>
        <taxon>Basidiomycota</taxon>
        <taxon>Pucciniomycotina</taxon>
        <taxon>Pucciniomycetes</taxon>
        <taxon>Pucciniales</taxon>
        <taxon>Sphaerophragmiaceae</taxon>
        <taxon>Austropuccinia</taxon>
    </lineage>
</organism>
<sequence>MINEARDPHVGTGIHMHPTTGNMQAIVTCMEELCGPVLWPTICLFRWPTSPQMLTHMRENTSGQSARISFSIIHNKGETTSFSAHKKTDVWWDSNIHTSQPPKQKYPNGEISISTTTIAL</sequence>
<name>A0A9Q3CD56_9BASI</name>
<accession>A0A9Q3CD56</accession>
<dbReference type="AlphaFoldDB" id="A0A9Q3CD56"/>
<comment type="caution">
    <text evidence="1">The sequence shown here is derived from an EMBL/GenBank/DDBJ whole genome shotgun (WGS) entry which is preliminary data.</text>
</comment>
<protein>
    <submittedName>
        <fullName evidence="1">Uncharacterized protein</fullName>
    </submittedName>
</protein>
<gene>
    <name evidence="1" type="ORF">O181_021474</name>
</gene>